<dbReference type="InterPro" id="IPR032053">
    <property type="entry name" value="Ribosomal_mS34"/>
</dbReference>
<accession>A0ABD0YCY7</accession>
<dbReference type="Proteomes" id="UP001558652">
    <property type="component" value="Unassembled WGS sequence"/>
</dbReference>
<organism evidence="1 2">
    <name type="scientific">Ranatra chinensis</name>
    <dbReference type="NCBI Taxonomy" id="642074"/>
    <lineage>
        <taxon>Eukaryota</taxon>
        <taxon>Metazoa</taxon>
        <taxon>Ecdysozoa</taxon>
        <taxon>Arthropoda</taxon>
        <taxon>Hexapoda</taxon>
        <taxon>Insecta</taxon>
        <taxon>Pterygota</taxon>
        <taxon>Neoptera</taxon>
        <taxon>Paraneoptera</taxon>
        <taxon>Hemiptera</taxon>
        <taxon>Heteroptera</taxon>
        <taxon>Panheteroptera</taxon>
        <taxon>Nepomorpha</taxon>
        <taxon>Nepidae</taxon>
        <taxon>Ranatrinae</taxon>
        <taxon>Ranatra</taxon>
    </lineage>
</organism>
<dbReference type="Pfam" id="PF16053">
    <property type="entry name" value="MRP-S34"/>
    <property type="match status" value="1"/>
</dbReference>
<evidence type="ECO:0000313" key="1">
    <source>
        <dbReference type="EMBL" id="KAL1129176.1"/>
    </source>
</evidence>
<sequence length="154" mass="18272">MPVKYVGRVTDFSGKTLWEIVGNLKDFGVGRLVKRHMLERYPEPSFIRIVKVDAAKNEEPRKVRVWAEKVFRGQRYPKLVEVYSVSYKADYRLVPKHEEKALWERVDATPNKEKLLPEYMDFPPLMKVSSLQINDLICFGLWIYLYGHFYKDID</sequence>
<dbReference type="PANTHER" id="PTHR28589">
    <property type="entry name" value="28S RIBOSOMAL PROTEIN S34, MITOCHONDRIAL"/>
    <property type="match status" value="1"/>
</dbReference>
<evidence type="ECO:0000313" key="2">
    <source>
        <dbReference type="Proteomes" id="UP001558652"/>
    </source>
</evidence>
<gene>
    <name evidence="1" type="ORF">AAG570_013706</name>
</gene>
<reference evidence="1 2" key="1">
    <citation type="submission" date="2024-07" db="EMBL/GenBank/DDBJ databases">
        <title>Chromosome-level genome assembly of the water stick insect Ranatra chinensis (Heteroptera: Nepidae).</title>
        <authorList>
            <person name="Liu X."/>
        </authorList>
    </citation>
    <scope>NUCLEOTIDE SEQUENCE [LARGE SCALE GENOMIC DNA]</scope>
    <source>
        <strain evidence="1">Cailab_2021Rc</strain>
        <tissue evidence="1">Muscle</tissue>
    </source>
</reference>
<name>A0ABD0YCY7_9HEMI</name>
<protein>
    <recommendedName>
        <fullName evidence="3">Mitochondrial ribosomal protein S34</fullName>
    </recommendedName>
</protein>
<keyword evidence="2" id="KW-1185">Reference proteome</keyword>
<comment type="caution">
    <text evidence="1">The sequence shown here is derived from an EMBL/GenBank/DDBJ whole genome shotgun (WGS) entry which is preliminary data.</text>
</comment>
<dbReference type="AlphaFoldDB" id="A0ABD0YCY7"/>
<proteinExistence type="predicted"/>
<evidence type="ECO:0008006" key="3">
    <source>
        <dbReference type="Google" id="ProtNLM"/>
    </source>
</evidence>
<dbReference type="PANTHER" id="PTHR28589:SF1">
    <property type="entry name" value="SMALL RIBOSOMAL SUBUNIT PROTEIN MS34"/>
    <property type="match status" value="1"/>
</dbReference>
<dbReference type="EMBL" id="JBFDAA010000009">
    <property type="protein sequence ID" value="KAL1129176.1"/>
    <property type="molecule type" value="Genomic_DNA"/>
</dbReference>